<evidence type="ECO:0000256" key="1">
    <source>
        <dbReference type="ARBA" id="ARBA00004323"/>
    </source>
</evidence>
<dbReference type="EMBL" id="PKMF04000024">
    <property type="protein sequence ID" value="KAK7857788.1"/>
    <property type="molecule type" value="Genomic_DNA"/>
</dbReference>
<dbReference type="InterPro" id="IPR040911">
    <property type="entry name" value="Exostosin_GT47"/>
</dbReference>
<protein>
    <submittedName>
        <fullName evidence="8">Glycosyltransferase</fullName>
    </submittedName>
</protein>
<evidence type="ECO:0000256" key="6">
    <source>
        <dbReference type="SAM" id="Phobius"/>
    </source>
</evidence>
<comment type="similarity">
    <text evidence="2">Belongs to the glycosyltransferase 47 family.</text>
</comment>
<feature type="transmembrane region" description="Helical" evidence="6">
    <location>
        <begin position="26"/>
        <end position="49"/>
    </location>
</feature>
<dbReference type="Proteomes" id="UP000237347">
    <property type="component" value="Unassembled WGS sequence"/>
</dbReference>
<evidence type="ECO:0000256" key="4">
    <source>
        <dbReference type="ARBA" id="ARBA00022968"/>
    </source>
</evidence>
<dbReference type="InterPro" id="IPR004263">
    <property type="entry name" value="Exostosin"/>
</dbReference>
<accession>A0AAW0M4F3</accession>
<keyword evidence="4" id="KW-0735">Signal-anchor</keyword>
<evidence type="ECO:0000256" key="3">
    <source>
        <dbReference type="ARBA" id="ARBA00022676"/>
    </source>
</evidence>
<feature type="domain" description="Exostosin GT47" evidence="7">
    <location>
        <begin position="147"/>
        <end position="449"/>
    </location>
</feature>
<keyword evidence="3" id="KW-0328">Glycosyltransferase</keyword>
<evidence type="ECO:0000313" key="8">
    <source>
        <dbReference type="EMBL" id="KAK7857788.1"/>
    </source>
</evidence>
<dbReference type="PANTHER" id="PTHR11062">
    <property type="entry name" value="EXOSTOSIN HEPARAN SULFATE GLYCOSYLTRANSFERASE -RELATED"/>
    <property type="match status" value="1"/>
</dbReference>
<evidence type="ECO:0000313" key="9">
    <source>
        <dbReference type="Proteomes" id="UP000237347"/>
    </source>
</evidence>
<evidence type="ECO:0000259" key="7">
    <source>
        <dbReference type="Pfam" id="PF03016"/>
    </source>
</evidence>
<name>A0AAW0M4F3_QUESU</name>
<dbReference type="GO" id="GO:0000139">
    <property type="term" value="C:Golgi membrane"/>
    <property type="evidence" value="ECO:0007669"/>
    <property type="project" value="UniProtKB-SubCell"/>
</dbReference>
<keyword evidence="3" id="KW-0808">Transferase</keyword>
<feature type="domain" description="Exostosin GT47" evidence="7">
    <location>
        <begin position="547"/>
        <end position="849"/>
    </location>
</feature>
<dbReference type="PANTHER" id="PTHR11062:SF59">
    <property type="entry name" value="EXOSTOSIN FAMILY PROTEIN"/>
    <property type="match status" value="1"/>
</dbReference>
<comment type="subcellular location">
    <subcellularLocation>
        <location evidence="1">Golgi apparatus membrane</location>
        <topology evidence="1">Single-pass type II membrane protein</topology>
    </subcellularLocation>
</comment>
<keyword evidence="9" id="KW-1185">Reference proteome</keyword>
<comment type="caution">
    <text evidence="8">The sequence shown here is derived from an EMBL/GenBank/DDBJ whole genome shotgun (WGS) entry which is preliminary data.</text>
</comment>
<keyword evidence="6" id="KW-0472">Membrane</keyword>
<reference evidence="8 9" key="1">
    <citation type="journal article" date="2018" name="Sci. Data">
        <title>The draft genome sequence of cork oak.</title>
        <authorList>
            <person name="Ramos A.M."/>
            <person name="Usie A."/>
            <person name="Barbosa P."/>
            <person name="Barros P.M."/>
            <person name="Capote T."/>
            <person name="Chaves I."/>
            <person name="Simoes F."/>
            <person name="Abreu I."/>
            <person name="Carrasquinho I."/>
            <person name="Faro C."/>
            <person name="Guimaraes J.B."/>
            <person name="Mendonca D."/>
            <person name="Nobrega F."/>
            <person name="Rodrigues L."/>
            <person name="Saibo N.J.M."/>
            <person name="Varela M.C."/>
            <person name="Egas C."/>
            <person name="Matos J."/>
            <person name="Miguel C.M."/>
            <person name="Oliveira M.M."/>
            <person name="Ricardo C.P."/>
            <person name="Goncalves S."/>
        </authorList>
    </citation>
    <scope>NUCLEOTIDE SEQUENCE [LARGE SCALE GENOMIC DNA]</scope>
    <source>
        <strain evidence="9">cv. HL8</strain>
    </source>
</reference>
<evidence type="ECO:0000256" key="2">
    <source>
        <dbReference type="ARBA" id="ARBA00010271"/>
    </source>
</evidence>
<proteinExistence type="inferred from homology"/>
<sequence>MWHIGVILMKKLVHCCIGYRVDWRKLLFVGVILTISGIVFQMFILPYPLHMLFLSPPVKFSSYESLNGTIPLREALTEARAEQFQLIQAGPIVSRYIWSLSPNEALVYAKKEIEHAPMVVDDPDLFTPLFQNVSVFKRSYELMETILKVFIYRDGARPIFHQPHLRGIYASEGWFMRLMEANRQFVTRDPEKAHLFYLPYSARQLEMALYVPDSHDMKPLSIFLRDYVNMIAAKYPFWNRTHGSDHFLVACHDWVQYPVSFDHGNAWMCPSNFANGPYTVTEHEELCKNTIKALCNADQSEGIFVGGKDVSLPETTIRTPRKPLRNVGGNRVSQRPILAFFAGNMHGRVRPTLLKYWSDRDVDMKVYGPLPIRVSRKMSYVQHMKSSKYCICPMGHEVNSPRIVEAIYYECVPVIIADNFVLPFSEVLDWSAFSVVVAEKDIPKLKEILLAIPMRRYLKMQINVKMVQKHFLWNPRPAEPDSDPKFIKLNASKTSKRATSKNLECIIDGWSTKPEWGFMMKERQKKKRSRHNYGNEPVSYELMETILKVFIYRDGARPIFHQPHLRGIYASEGWFMRLMEANRQFVTRDPEKAHLFYLPYSARQLEMALYVPDSHDMKPLSIFLRDYVNMIAAKYPFWNRTHGSDHFLVACHDWVQYPISFDHGNAWMCPSNFANGPYTVTEHEELCKNTIKALCNADQSEGIFVGGKDVSLPETTIRTPRKPLRNVGGNRVSQRPILAFFAGNMHGRVRPTLLKYWSDRDVDMKVYGPLPIRVSRKMSYVQHMKSSKYCICPMGHEVNSPRIVEAIYYECVPVIIADNFVLPFSEVLDWSAFSVVVAEKDIPKLKEILLAIPMRRYLKMQINVKMVQKHFLWNPRPVRYDLFHMILHSIWFSRLNQIQIPSS</sequence>
<keyword evidence="6" id="KW-1133">Transmembrane helix</keyword>
<organism evidence="8 9">
    <name type="scientific">Quercus suber</name>
    <name type="common">Cork oak</name>
    <dbReference type="NCBI Taxonomy" id="58331"/>
    <lineage>
        <taxon>Eukaryota</taxon>
        <taxon>Viridiplantae</taxon>
        <taxon>Streptophyta</taxon>
        <taxon>Embryophyta</taxon>
        <taxon>Tracheophyta</taxon>
        <taxon>Spermatophyta</taxon>
        <taxon>Magnoliopsida</taxon>
        <taxon>eudicotyledons</taxon>
        <taxon>Gunneridae</taxon>
        <taxon>Pentapetalae</taxon>
        <taxon>rosids</taxon>
        <taxon>fabids</taxon>
        <taxon>Fagales</taxon>
        <taxon>Fagaceae</taxon>
        <taxon>Quercus</taxon>
    </lineage>
</organism>
<evidence type="ECO:0000256" key="5">
    <source>
        <dbReference type="ARBA" id="ARBA00023034"/>
    </source>
</evidence>
<keyword evidence="5" id="KW-0333">Golgi apparatus</keyword>
<dbReference type="AlphaFoldDB" id="A0AAW0M4F3"/>
<dbReference type="GO" id="GO:0016757">
    <property type="term" value="F:glycosyltransferase activity"/>
    <property type="evidence" value="ECO:0007669"/>
    <property type="project" value="UniProtKB-KW"/>
</dbReference>
<keyword evidence="6" id="KW-0812">Transmembrane</keyword>
<gene>
    <name evidence="8" type="ORF">CFP56_015910</name>
</gene>
<dbReference type="Pfam" id="PF03016">
    <property type="entry name" value="Exostosin_GT47"/>
    <property type="match status" value="2"/>
</dbReference>